<dbReference type="InterPro" id="IPR052019">
    <property type="entry name" value="F420H2_bilvrd_red/Heme_oxyg"/>
</dbReference>
<evidence type="ECO:0000256" key="1">
    <source>
        <dbReference type="ARBA" id="ARBA00023002"/>
    </source>
</evidence>
<dbReference type="AlphaFoldDB" id="A0A1F7SEA3"/>
<protein>
    <recommendedName>
        <fullName evidence="2">Pyridoxamine 5'-phosphate oxidase N-terminal domain-containing protein</fullName>
    </recommendedName>
</protein>
<keyword evidence="1" id="KW-0560">Oxidoreductase</keyword>
<feature type="domain" description="Pyridoxamine 5'-phosphate oxidase N-terminal" evidence="2">
    <location>
        <begin position="28"/>
        <end position="158"/>
    </location>
</feature>
<dbReference type="EMBL" id="MGDI01000033">
    <property type="protein sequence ID" value="OGL52113.1"/>
    <property type="molecule type" value="Genomic_DNA"/>
</dbReference>
<evidence type="ECO:0000313" key="3">
    <source>
        <dbReference type="EMBL" id="OGL52113.1"/>
    </source>
</evidence>
<evidence type="ECO:0000313" key="4">
    <source>
        <dbReference type="Proteomes" id="UP000178082"/>
    </source>
</evidence>
<dbReference type="GO" id="GO:0005829">
    <property type="term" value="C:cytosol"/>
    <property type="evidence" value="ECO:0007669"/>
    <property type="project" value="TreeGrafter"/>
</dbReference>
<sequence>MEEEIKEMENDFTKILNRRTRKLSKEELKKEIIKFIGENKICTIATCLNNIPRSTPVRYRSKDMTIYVLTEGGVKIKNIMENPNVSVSLYGDYSGFESVKGLQLWGRAEIIKPEDEEKYAEARSIIKSEEREDLKKLGVKASPDMKIIKIEATRARYLNFPDGILNQVWEV</sequence>
<dbReference type="Gene3D" id="2.30.110.10">
    <property type="entry name" value="Electron Transport, Fmn-binding Protein, Chain A"/>
    <property type="match status" value="1"/>
</dbReference>
<dbReference type="Proteomes" id="UP000178082">
    <property type="component" value="Unassembled WGS sequence"/>
</dbReference>
<gene>
    <name evidence="3" type="ORF">A3G31_06755</name>
</gene>
<dbReference type="PANTHER" id="PTHR35176:SF6">
    <property type="entry name" value="HEME OXYGENASE HI_0854-RELATED"/>
    <property type="match status" value="1"/>
</dbReference>
<evidence type="ECO:0000259" key="2">
    <source>
        <dbReference type="Pfam" id="PF01243"/>
    </source>
</evidence>
<dbReference type="PANTHER" id="PTHR35176">
    <property type="entry name" value="HEME OXYGENASE HI_0854-RELATED"/>
    <property type="match status" value="1"/>
</dbReference>
<organism evidence="3 4">
    <name type="scientific">Candidatus Schekmanbacteria bacterium RIFCSPLOWO2_12_FULL_38_15</name>
    <dbReference type="NCBI Taxonomy" id="1817883"/>
    <lineage>
        <taxon>Bacteria</taxon>
        <taxon>Candidatus Schekmaniibacteriota</taxon>
    </lineage>
</organism>
<dbReference type="Pfam" id="PF01243">
    <property type="entry name" value="PNPOx_N"/>
    <property type="match status" value="1"/>
</dbReference>
<dbReference type="InterPro" id="IPR012349">
    <property type="entry name" value="Split_barrel_FMN-bd"/>
</dbReference>
<proteinExistence type="predicted"/>
<dbReference type="GO" id="GO:0016627">
    <property type="term" value="F:oxidoreductase activity, acting on the CH-CH group of donors"/>
    <property type="evidence" value="ECO:0007669"/>
    <property type="project" value="TreeGrafter"/>
</dbReference>
<dbReference type="STRING" id="1817883.A3G31_06755"/>
<comment type="caution">
    <text evidence="3">The sequence shown here is derived from an EMBL/GenBank/DDBJ whole genome shotgun (WGS) entry which is preliminary data.</text>
</comment>
<dbReference type="GO" id="GO:0070967">
    <property type="term" value="F:coenzyme F420 binding"/>
    <property type="evidence" value="ECO:0007669"/>
    <property type="project" value="TreeGrafter"/>
</dbReference>
<dbReference type="SUPFAM" id="SSF50475">
    <property type="entry name" value="FMN-binding split barrel"/>
    <property type="match status" value="1"/>
</dbReference>
<name>A0A1F7SEA3_9BACT</name>
<dbReference type="InterPro" id="IPR011576">
    <property type="entry name" value="Pyridox_Oxase_N"/>
</dbReference>
<accession>A0A1F7SEA3</accession>
<reference evidence="3 4" key="1">
    <citation type="journal article" date="2016" name="Nat. Commun.">
        <title>Thousands of microbial genomes shed light on interconnected biogeochemical processes in an aquifer system.</title>
        <authorList>
            <person name="Anantharaman K."/>
            <person name="Brown C.T."/>
            <person name="Hug L.A."/>
            <person name="Sharon I."/>
            <person name="Castelle C.J."/>
            <person name="Probst A.J."/>
            <person name="Thomas B.C."/>
            <person name="Singh A."/>
            <person name="Wilkins M.J."/>
            <person name="Karaoz U."/>
            <person name="Brodie E.L."/>
            <person name="Williams K.H."/>
            <person name="Hubbard S.S."/>
            <person name="Banfield J.F."/>
        </authorList>
    </citation>
    <scope>NUCLEOTIDE SEQUENCE [LARGE SCALE GENOMIC DNA]</scope>
</reference>